<dbReference type="PANTHER" id="PTHR33908:SF11">
    <property type="entry name" value="MEMBRANE PROTEIN"/>
    <property type="match status" value="1"/>
</dbReference>
<evidence type="ECO:0000256" key="1">
    <source>
        <dbReference type="ARBA" id="ARBA00004651"/>
    </source>
</evidence>
<keyword evidence="5 8" id="KW-0812">Transmembrane</keyword>
<feature type="transmembrane region" description="Helical" evidence="8">
    <location>
        <begin position="126"/>
        <end position="144"/>
    </location>
</feature>
<dbReference type="OrthoDB" id="9122993at2"/>
<keyword evidence="2" id="KW-1003">Cell membrane</keyword>
<feature type="transmembrane region" description="Helical" evidence="8">
    <location>
        <begin position="337"/>
        <end position="357"/>
    </location>
</feature>
<evidence type="ECO:0000259" key="9">
    <source>
        <dbReference type="Pfam" id="PF13231"/>
    </source>
</evidence>
<dbReference type="PANTHER" id="PTHR33908">
    <property type="entry name" value="MANNOSYLTRANSFERASE YKCB-RELATED"/>
    <property type="match status" value="1"/>
</dbReference>
<feature type="transmembrane region" description="Helical" evidence="8">
    <location>
        <begin position="101"/>
        <end position="120"/>
    </location>
</feature>
<dbReference type="RefSeq" id="WP_012401682.1">
    <property type="nucleotide sequence ID" value="NC_010622.1"/>
</dbReference>
<dbReference type="Proteomes" id="UP000001192">
    <property type="component" value="Chromosome 1"/>
</dbReference>
<feature type="transmembrane region" description="Helical" evidence="8">
    <location>
        <begin position="364"/>
        <end position="383"/>
    </location>
</feature>
<keyword evidence="3" id="KW-0328">Glycosyltransferase</keyword>
<keyword evidence="11" id="KW-1185">Reference proteome</keyword>
<name>B2JFA8_PARP8</name>
<gene>
    <name evidence="10" type="ordered locus">Bphy_2301</name>
</gene>
<dbReference type="Pfam" id="PF13231">
    <property type="entry name" value="PMT_2"/>
    <property type="match status" value="1"/>
</dbReference>
<evidence type="ECO:0000256" key="7">
    <source>
        <dbReference type="ARBA" id="ARBA00023136"/>
    </source>
</evidence>
<feature type="transmembrane region" description="Helical" evidence="8">
    <location>
        <begin position="313"/>
        <end position="331"/>
    </location>
</feature>
<evidence type="ECO:0000256" key="4">
    <source>
        <dbReference type="ARBA" id="ARBA00022679"/>
    </source>
</evidence>
<organism evidence="10 11">
    <name type="scientific">Paraburkholderia phymatum (strain DSM 17167 / CIP 108236 / LMG 21445 / STM815)</name>
    <name type="common">Burkholderia phymatum</name>
    <dbReference type="NCBI Taxonomy" id="391038"/>
    <lineage>
        <taxon>Bacteria</taxon>
        <taxon>Pseudomonadati</taxon>
        <taxon>Pseudomonadota</taxon>
        <taxon>Betaproteobacteria</taxon>
        <taxon>Burkholderiales</taxon>
        <taxon>Burkholderiaceae</taxon>
        <taxon>Paraburkholderia</taxon>
    </lineage>
</organism>
<evidence type="ECO:0000256" key="5">
    <source>
        <dbReference type="ARBA" id="ARBA00022692"/>
    </source>
</evidence>
<evidence type="ECO:0000313" key="10">
    <source>
        <dbReference type="EMBL" id="ACC71476.1"/>
    </source>
</evidence>
<sequence length="583" mass="64845">MNKSKILNAGRSDAVVYILFGVLLAFFTYQSVHWLVEYRFGQSLDIDESGYLTLALSFAKAKLNAGWIGWWRALSAPLGFAPLAPAVASLAMVVFGVNENYGILCNVGFAVGTLVLLFTVLRRSSLPHALLACILLASMQNFVMFSRSFQFVTATTFFFFAAFACFVFSDGFRRSSYSALLGATLGCMVLSRTMALAFLPAFVLSFLIYLYLARAFSRDTIKNIVLSIVVFLVVAAPWYLRNFETVFGYLFSFGYGAHAAEYGQSRGIFTLANLYLRIRWVLVQMRLPHFVLIVPIFIAGFIFSVFRKARSLGDNLIISGVVLCLGCFFVLSTSQNMGTGFDSPIYTVMIFCVAAWLAKRGLRWLQPVYFALVIVFFSIAAYAHNDVQRCEALPKPLGQRFGKDDLAGPWLNCGTVLQSWLEQNGYPPEDTPDRVLTRDGAIEWRHISKAVSDYLSTADVNKGPVLFLSRHMILNVNTVGLELIKKFGYNLPMIQIDPGTLKPDVKSYGEWLAQPPQDSACFALMLNQSNGEFYPRADLATMESALKASGFQQVKDFPTPRPGQRLGVWKRNAASCNAGFAMK</sequence>
<dbReference type="STRING" id="391038.Bphy_2301"/>
<evidence type="ECO:0000313" key="11">
    <source>
        <dbReference type="Proteomes" id="UP000001192"/>
    </source>
</evidence>
<feature type="transmembrane region" description="Helical" evidence="8">
    <location>
        <begin position="70"/>
        <end position="94"/>
    </location>
</feature>
<feature type="transmembrane region" description="Helical" evidence="8">
    <location>
        <begin position="287"/>
        <end position="306"/>
    </location>
</feature>
<dbReference type="AlphaFoldDB" id="B2JFA8"/>
<reference evidence="11" key="1">
    <citation type="journal article" date="2014" name="Stand. Genomic Sci.">
        <title>Complete genome sequence of Burkholderia phymatum STM815(T), a broad host range and efficient nitrogen-fixing symbiont of Mimosa species.</title>
        <authorList>
            <person name="Moulin L."/>
            <person name="Klonowska A."/>
            <person name="Caroline B."/>
            <person name="Booth K."/>
            <person name="Vriezen J.A."/>
            <person name="Melkonian R."/>
            <person name="James E.K."/>
            <person name="Young J.P."/>
            <person name="Bena G."/>
            <person name="Hauser L."/>
            <person name="Land M."/>
            <person name="Kyrpides N."/>
            <person name="Bruce D."/>
            <person name="Chain P."/>
            <person name="Copeland A."/>
            <person name="Pitluck S."/>
            <person name="Woyke T."/>
            <person name="Lizotte-Waniewski M."/>
            <person name="Bristow J."/>
            <person name="Riley M."/>
        </authorList>
    </citation>
    <scope>NUCLEOTIDE SEQUENCE [LARGE SCALE GENOMIC DNA]</scope>
    <source>
        <strain evidence="11">DSM 17167 / CIP 108236 / LMG 21445 / STM815</strain>
    </source>
</reference>
<dbReference type="InterPro" id="IPR038731">
    <property type="entry name" value="RgtA/B/C-like"/>
</dbReference>
<evidence type="ECO:0000256" key="2">
    <source>
        <dbReference type="ARBA" id="ARBA00022475"/>
    </source>
</evidence>
<feature type="transmembrane region" description="Helical" evidence="8">
    <location>
        <begin position="151"/>
        <end position="169"/>
    </location>
</feature>
<comment type="subcellular location">
    <subcellularLocation>
        <location evidence="1">Cell membrane</location>
        <topology evidence="1">Multi-pass membrane protein</topology>
    </subcellularLocation>
</comment>
<accession>B2JFA8</accession>
<dbReference type="GO" id="GO:0005886">
    <property type="term" value="C:plasma membrane"/>
    <property type="evidence" value="ECO:0007669"/>
    <property type="project" value="UniProtKB-SubCell"/>
</dbReference>
<feature type="domain" description="Glycosyltransferase RgtA/B/C/D-like" evidence="9">
    <location>
        <begin position="81"/>
        <end position="238"/>
    </location>
</feature>
<evidence type="ECO:0000256" key="8">
    <source>
        <dbReference type="SAM" id="Phobius"/>
    </source>
</evidence>
<evidence type="ECO:0000256" key="6">
    <source>
        <dbReference type="ARBA" id="ARBA00022989"/>
    </source>
</evidence>
<dbReference type="GO" id="GO:0016763">
    <property type="term" value="F:pentosyltransferase activity"/>
    <property type="evidence" value="ECO:0007669"/>
    <property type="project" value="TreeGrafter"/>
</dbReference>
<dbReference type="InterPro" id="IPR050297">
    <property type="entry name" value="LipidA_mod_glycosyltrf_83"/>
</dbReference>
<dbReference type="KEGG" id="bph:Bphy_2301"/>
<dbReference type="GO" id="GO:0009103">
    <property type="term" value="P:lipopolysaccharide biosynthetic process"/>
    <property type="evidence" value="ECO:0007669"/>
    <property type="project" value="UniProtKB-ARBA"/>
</dbReference>
<keyword evidence="6 8" id="KW-1133">Transmembrane helix</keyword>
<proteinExistence type="predicted"/>
<keyword evidence="7 8" id="KW-0472">Membrane</keyword>
<keyword evidence="4" id="KW-0808">Transferase</keyword>
<feature type="transmembrane region" description="Helical" evidence="8">
    <location>
        <begin position="12"/>
        <end position="32"/>
    </location>
</feature>
<protein>
    <recommendedName>
        <fullName evidence="9">Glycosyltransferase RgtA/B/C/D-like domain-containing protein</fullName>
    </recommendedName>
</protein>
<feature type="transmembrane region" description="Helical" evidence="8">
    <location>
        <begin position="224"/>
        <end position="240"/>
    </location>
</feature>
<dbReference type="HOGENOM" id="CLU_467474_0_0_4"/>
<dbReference type="eggNOG" id="ENOG50317MQ">
    <property type="taxonomic scope" value="Bacteria"/>
</dbReference>
<dbReference type="EMBL" id="CP001043">
    <property type="protein sequence ID" value="ACC71476.1"/>
    <property type="molecule type" value="Genomic_DNA"/>
</dbReference>
<evidence type="ECO:0000256" key="3">
    <source>
        <dbReference type="ARBA" id="ARBA00022676"/>
    </source>
</evidence>
<feature type="transmembrane region" description="Helical" evidence="8">
    <location>
        <begin position="189"/>
        <end position="212"/>
    </location>
</feature>